<organism evidence="2 3">
    <name type="scientific">Caballeronia cordobensis</name>
    <name type="common">Burkholderia cordobensis</name>
    <dbReference type="NCBI Taxonomy" id="1353886"/>
    <lineage>
        <taxon>Bacteria</taxon>
        <taxon>Pseudomonadati</taxon>
        <taxon>Pseudomonadota</taxon>
        <taxon>Betaproteobacteria</taxon>
        <taxon>Burkholderiales</taxon>
        <taxon>Burkholderiaceae</taxon>
        <taxon>Caballeronia</taxon>
    </lineage>
</organism>
<evidence type="ECO:0000313" key="3">
    <source>
        <dbReference type="Proteomes" id="UP000054740"/>
    </source>
</evidence>
<dbReference type="NCBIfam" id="NF004798">
    <property type="entry name" value="PRK06147.1"/>
    <property type="match status" value="1"/>
</dbReference>
<evidence type="ECO:0000256" key="1">
    <source>
        <dbReference type="SAM" id="SignalP"/>
    </source>
</evidence>
<dbReference type="GO" id="GO:0016746">
    <property type="term" value="F:acyltransferase activity"/>
    <property type="evidence" value="ECO:0007669"/>
    <property type="project" value="InterPro"/>
</dbReference>
<protein>
    <submittedName>
        <fullName evidence="2">3-oxoacyl-(Acyl carrier protein) synthase</fullName>
    </submittedName>
</protein>
<reference evidence="3" key="1">
    <citation type="submission" date="2016-01" db="EMBL/GenBank/DDBJ databases">
        <authorList>
            <person name="Peeters C."/>
        </authorList>
    </citation>
    <scope>NUCLEOTIDE SEQUENCE [LARGE SCALE GENOMIC DNA]</scope>
</reference>
<feature type="signal peptide" evidence="1">
    <location>
        <begin position="1"/>
        <end position="24"/>
    </location>
</feature>
<dbReference type="RefSeq" id="WP_053572028.1">
    <property type="nucleotide sequence ID" value="NZ_FCNY02000004.1"/>
</dbReference>
<dbReference type="InterPro" id="IPR016039">
    <property type="entry name" value="Thiolase-like"/>
</dbReference>
<proteinExistence type="predicted"/>
<dbReference type="Gene3D" id="3.40.47.10">
    <property type="match status" value="1"/>
</dbReference>
<accession>A0A158GCA4</accession>
<dbReference type="AlphaFoldDB" id="A0A158GCA4"/>
<sequence>MTRLAVLASGMVTALGFNAPATLAALRAGVSGIEQTWLADTESGVPLRGAKARLPQWWDGVGKLANLLAPAIHECAAAAHPLPLREIPLLIGIAAPGRPARLAHLDEGLLDELHDRLRLARHPHTRVFAHDQAGCAHALLHAQALIDEGVATRVIVAGVDSFLSQPALDIYMQRRRVMTQMNSNGFYPGEAGCAVLVAGAEELPARALVIEGMAADTESATIDSTNPLTARALTRAIREALARAGLRMKDIGYRLTDLSGEHYKFKEAAFAYNRFKDDERSGPLALWHPVEYLGEIGAAILPCLLAQALHAATLRYAPGPVALCHIGSDAGERVAIVARMNGEPR</sequence>
<gene>
    <name evidence="2" type="ORF">AWB70_01777</name>
</gene>
<name>A0A158GCA4_CABCO</name>
<keyword evidence="3" id="KW-1185">Reference proteome</keyword>
<dbReference type="Proteomes" id="UP000054740">
    <property type="component" value="Unassembled WGS sequence"/>
</dbReference>
<dbReference type="EMBL" id="FCNY02000004">
    <property type="protein sequence ID" value="SAL29686.1"/>
    <property type="molecule type" value="Genomic_DNA"/>
</dbReference>
<keyword evidence="1" id="KW-0732">Signal</keyword>
<evidence type="ECO:0000313" key="2">
    <source>
        <dbReference type="EMBL" id="SAL29686.1"/>
    </source>
</evidence>
<dbReference type="SUPFAM" id="SSF53901">
    <property type="entry name" value="Thiolase-like"/>
    <property type="match status" value="2"/>
</dbReference>
<feature type="chain" id="PRO_5011117092" evidence="1">
    <location>
        <begin position="25"/>
        <end position="345"/>
    </location>
</feature>